<dbReference type="InterPro" id="IPR036390">
    <property type="entry name" value="WH_DNA-bd_sf"/>
</dbReference>
<evidence type="ECO:0000256" key="1">
    <source>
        <dbReference type="ARBA" id="ARBA00023015"/>
    </source>
</evidence>
<dbReference type="SUPFAM" id="SSF46785">
    <property type="entry name" value="Winged helix' DNA-binding domain"/>
    <property type="match status" value="1"/>
</dbReference>
<proteinExistence type="predicted"/>
<comment type="caution">
    <text evidence="6">The sequence shown here is derived from an EMBL/GenBank/DDBJ whole genome shotgun (WGS) entry which is preliminary data.</text>
</comment>
<evidence type="ECO:0000313" key="7">
    <source>
        <dbReference type="Proteomes" id="UP001223144"/>
    </source>
</evidence>
<feature type="region of interest" description="Disordered" evidence="4">
    <location>
        <begin position="69"/>
        <end position="90"/>
    </location>
</feature>
<reference evidence="6 7" key="1">
    <citation type="submission" date="2023-04" db="EMBL/GenBank/DDBJ databases">
        <title>Streptomyces chengmaiensis sp. nov. isolated from the stem of mangrove plant in Hainan.</title>
        <authorList>
            <person name="Huang X."/>
            <person name="Zhou S."/>
            <person name="Chu X."/>
            <person name="Xie Y."/>
            <person name="Lin Y."/>
        </authorList>
    </citation>
    <scope>NUCLEOTIDE SEQUENCE [LARGE SCALE GENOMIC DNA]</scope>
    <source>
        <strain evidence="6 7">HNM0663</strain>
    </source>
</reference>
<evidence type="ECO:0000259" key="5">
    <source>
        <dbReference type="PROSITE" id="PS50949"/>
    </source>
</evidence>
<dbReference type="InterPro" id="IPR050679">
    <property type="entry name" value="Bact_HTH_transcr_reg"/>
</dbReference>
<dbReference type="Pfam" id="PF00392">
    <property type="entry name" value="GntR"/>
    <property type="match status" value="1"/>
</dbReference>
<evidence type="ECO:0000256" key="2">
    <source>
        <dbReference type="ARBA" id="ARBA00023125"/>
    </source>
</evidence>
<keyword evidence="7" id="KW-1185">Reference proteome</keyword>
<keyword evidence="3" id="KW-0804">Transcription</keyword>
<dbReference type="SMART" id="SM00345">
    <property type="entry name" value="HTH_GNTR"/>
    <property type="match status" value="1"/>
</dbReference>
<dbReference type="EMBL" id="JARWBG010000006">
    <property type="protein sequence ID" value="MDH2388683.1"/>
    <property type="molecule type" value="Genomic_DNA"/>
</dbReference>
<evidence type="ECO:0000256" key="3">
    <source>
        <dbReference type="ARBA" id="ARBA00023163"/>
    </source>
</evidence>
<dbReference type="Gene3D" id="1.10.10.10">
    <property type="entry name" value="Winged helix-like DNA-binding domain superfamily/Winged helix DNA-binding domain"/>
    <property type="match status" value="1"/>
</dbReference>
<evidence type="ECO:0000313" key="6">
    <source>
        <dbReference type="EMBL" id="MDH2388683.1"/>
    </source>
</evidence>
<dbReference type="InterPro" id="IPR036388">
    <property type="entry name" value="WH-like_DNA-bd_sf"/>
</dbReference>
<dbReference type="PANTHER" id="PTHR44846">
    <property type="entry name" value="MANNOSYL-D-GLYCERATE TRANSPORT/METABOLISM SYSTEM REPRESSOR MNGR-RELATED"/>
    <property type="match status" value="1"/>
</dbReference>
<evidence type="ECO:0000256" key="4">
    <source>
        <dbReference type="SAM" id="MobiDB-lite"/>
    </source>
</evidence>
<dbReference type="Proteomes" id="UP001223144">
    <property type="component" value="Unassembled WGS sequence"/>
</dbReference>
<protein>
    <submittedName>
        <fullName evidence="6">GntR family transcriptional regulator</fullName>
    </submittedName>
</protein>
<keyword evidence="1" id="KW-0805">Transcription regulation</keyword>
<organism evidence="6 7">
    <name type="scientific">Streptomyces chengmaiensis</name>
    <dbReference type="NCBI Taxonomy" id="3040919"/>
    <lineage>
        <taxon>Bacteria</taxon>
        <taxon>Bacillati</taxon>
        <taxon>Actinomycetota</taxon>
        <taxon>Actinomycetes</taxon>
        <taxon>Kitasatosporales</taxon>
        <taxon>Streptomycetaceae</taxon>
        <taxon>Streptomyces</taxon>
    </lineage>
</organism>
<keyword evidence="2" id="KW-0238">DNA-binding</keyword>
<dbReference type="PROSITE" id="PS50949">
    <property type="entry name" value="HTH_GNTR"/>
    <property type="match status" value="1"/>
</dbReference>
<feature type="domain" description="HTH gntR-type" evidence="5">
    <location>
        <begin position="9"/>
        <end position="76"/>
    </location>
</feature>
<accession>A0ABT6HKA4</accession>
<dbReference type="PANTHER" id="PTHR44846:SF17">
    <property type="entry name" value="GNTR-FAMILY TRANSCRIPTIONAL REGULATOR"/>
    <property type="match status" value="1"/>
</dbReference>
<sequence>MTIAEDDPRPPSEQAADILRQEILRGDIRPGARVGSVRDLADRFKISGMTVQRALTILRDGGFITTTSRGSFARDPKSIAQSNGADAGGTLPEVLRQLDHVTSQLSDLRDRVERLEAERSGRAVENQ</sequence>
<name>A0ABT6HKA4_9ACTN</name>
<dbReference type="RefSeq" id="WP_279926991.1">
    <property type="nucleotide sequence ID" value="NZ_JARWBG010000006.1"/>
</dbReference>
<dbReference type="CDD" id="cd07377">
    <property type="entry name" value="WHTH_GntR"/>
    <property type="match status" value="1"/>
</dbReference>
<gene>
    <name evidence="6" type="ORF">QCN29_07760</name>
</gene>
<dbReference type="InterPro" id="IPR000524">
    <property type="entry name" value="Tscrpt_reg_HTH_GntR"/>
</dbReference>